<evidence type="ECO:0000313" key="5">
    <source>
        <dbReference type="Proteomes" id="UP000051487"/>
    </source>
</evidence>
<name>A0AAN4T7F3_ASPLE</name>
<dbReference type="Pfam" id="PF04667">
    <property type="entry name" value="Endosulfine"/>
    <property type="match status" value="1"/>
</dbReference>
<reference evidence="4 5" key="1">
    <citation type="submission" date="2015-11" db="EMBL/GenBank/DDBJ databases">
        <title>Aspergillus lentulus strain IFM 54703T.</title>
        <authorList>
            <person name="Kusuya Y."/>
            <person name="Sakai K."/>
            <person name="Kamei K."/>
            <person name="Takahashi H."/>
            <person name="Yaguchi T."/>
        </authorList>
    </citation>
    <scope>NUCLEOTIDE SEQUENCE [LARGE SCALE GENOMIC DNA]</scope>
    <source>
        <strain evidence="4 5">IFM 54703</strain>
    </source>
</reference>
<protein>
    <recommendedName>
        <fullName evidence="2">mRNA stability protein</fullName>
    </recommendedName>
</protein>
<feature type="compositionally biased region" description="Basic and acidic residues" evidence="3">
    <location>
        <begin position="119"/>
        <end position="128"/>
    </location>
</feature>
<dbReference type="Proteomes" id="UP000051487">
    <property type="component" value="Unassembled WGS sequence"/>
</dbReference>
<evidence type="ECO:0000256" key="1">
    <source>
        <dbReference type="ARBA" id="ARBA00010520"/>
    </source>
</evidence>
<evidence type="ECO:0000256" key="3">
    <source>
        <dbReference type="SAM" id="MobiDB-lite"/>
    </source>
</evidence>
<organism evidence="4 5">
    <name type="scientific">Aspergillus lentulus</name>
    <dbReference type="NCBI Taxonomy" id="293939"/>
    <lineage>
        <taxon>Eukaryota</taxon>
        <taxon>Fungi</taxon>
        <taxon>Dikarya</taxon>
        <taxon>Ascomycota</taxon>
        <taxon>Pezizomycotina</taxon>
        <taxon>Eurotiomycetes</taxon>
        <taxon>Eurotiomycetidae</taxon>
        <taxon>Eurotiales</taxon>
        <taxon>Aspergillaceae</taxon>
        <taxon>Aspergillus</taxon>
        <taxon>Aspergillus subgen. Fumigati</taxon>
    </lineage>
</organism>
<gene>
    <name evidence="4" type="ORF">ALT_0998</name>
</gene>
<dbReference type="InterPro" id="IPR006760">
    <property type="entry name" value="Endosulphine"/>
</dbReference>
<accession>A0AAN4T7F3</accession>
<feature type="compositionally biased region" description="Basic and acidic residues" evidence="3">
    <location>
        <begin position="146"/>
        <end position="158"/>
    </location>
</feature>
<dbReference type="EMBL" id="BCLY01000001">
    <property type="protein sequence ID" value="GAQ03677.1"/>
    <property type="molecule type" value="Genomic_DNA"/>
</dbReference>
<feature type="region of interest" description="Disordered" evidence="3">
    <location>
        <begin position="26"/>
        <end position="62"/>
    </location>
</feature>
<proteinExistence type="inferred from homology"/>
<comment type="similarity">
    <text evidence="1 2">Belongs to the endosulfine family.</text>
</comment>
<sequence length="158" mass="17651">MHVIPQLKWVRSDILRFNISNIGEVSEMDSEQKKQSTPESPPKDEEGLLRAYGRLPQRGRLFDQQAKGRKYFDSGDFALSTADRVTDIGAINTGRAHPQRDSVSHPYAPVPSSSNANEDANKDVRDKTFAGLKMTESPLHQQSDVGDTKQNLEKPKSD</sequence>
<evidence type="ECO:0000313" key="4">
    <source>
        <dbReference type="EMBL" id="GAQ03677.1"/>
    </source>
</evidence>
<dbReference type="AlphaFoldDB" id="A0AAN4T7F3"/>
<comment type="caution">
    <text evidence="4">The sequence shown here is derived from an EMBL/GenBank/DDBJ whole genome shotgun (WGS) entry which is preliminary data.</text>
</comment>
<comment type="function">
    <text evidence="2">Plays an essential role in initiation of the G0 program by preventing the degradation of specific nutrient-regulated mRNAs via the 5'-3' mRNA decay pathway.</text>
</comment>
<feature type="region of interest" description="Disordered" evidence="3">
    <location>
        <begin position="90"/>
        <end position="158"/>
    </location>
</feature>
<feature type="compositionally biased region" description="Basic and acidic residues" evidence="3">
    <location>
        <begin position="30"/>
        <end position="48"/>
    </location>
</feature>
<evidence type="ECO:0000256" key="2">
    <source>
        <dbReference type="RuleBase" id="RU363120"/>
    </source>
</evidence>